<keyword evidence="2" id="KW-0378">Hydrolase</keyword>
<comment type="caution">
    <text evidence="2">The sequence shown here is derived from an EMBL/GenBank/DDBJ whole genome shotgun (WGS) entry which is preliminary data.</text>
</comment>
<dbReference type="InterPro" id="IPR007044">
    <property type="entry name" value="Cyclodeamin/CycHdrlase"/>
</dbReference>
<dbReference type="Pfam" id="PF04961">
    <property type="entry name" value="FTCD_C"/>
    <property type="match status" value="1"/>
</dbReference>
<dbReference type="AlphaFoldDB" id="A0A6N7WWC4"/>
<dbReference type="EMBL" id="VUND01000003">
    <property type="protein sequence ID" value="MST61185.1"/>
    <property type="molecule type" value="Genomic_DNA"/>
</dbReference>
<gene>
    <name evidence="2" type="ORF">FYJ69_09855</name>
</gene>
<dbReference type="InterPro" id="IPR036178">
    <property type="entry name" value="Formintransfe-cycloase-like_sf"/>
</dbReference>
<dbReference type="Gene3D" id="1.20.120.680">
    <property type="entry name" value="Formiminotetrahydrofolate cyclodeaminase monomer, up-and-down helical bundle"/>
    <property type="match status" value="1"/>
</dbReference>
<organism evidence="2 3">
    <name type="scientific">Parafannyhessea umbonata</name>
    <dbReference type="NCBI Taxonomy" id="604330"/>
    <lineage>
        <taxon>Bacteria</taxon>
        <taxon>Bacillati</taxon>
        <taxon>Actinomycetota</taxon>
        <taxon>Coriobacteriia</taxon>
        <taxon>Coriobacteriales</taxon>
        <taxon>Atopobiaceae</taxon>
        <taxon>Parafannyhessea</taxon>
    </lineage>
</organism>
<evidence type="ECO:0000313" key="2">
    <source>
        <dbReference type="EMBL" id="MST61185.1"/>
    </source>
</evidence>
<dbReference type="Proteomes" id="UP000434342">
    <property type="component" value="Unassembled WGS sequence"/>
</dbReference>
<feature type="domain" description="Cyclodeaminase/cyclohydrolase" evidence="1">
    <location>
        <begin position="14"/>
        <end position="190"/>
    </location>
</feature>
<dbReference type="SUPFAM" id="SSF101262">
    <property type="entry name" value="Methenyltetrahydrofolate cyclohydrolase-like"/>
    <property type="match status" value="1"/>
</dbReference>
<protein>
    <submittedName>
        <fullName evidence="2">Cyclodeaminase/cyclohydrolase family protein</fullName>
    </submittedName>
</protein>
<name>A0A6N7WWC4_9ACTN</name>
<dbReference type="GO" id="GO:0016787">
    <property type="term" value="F:hydrolase activity"/>
    <property type="evidence" value="ECO:0007669"/>
    <property type="project" value="UniProtKB-KW"/>
</dbReference>
<evidence type="ECO:0000259" key="1">
    <source>
        <dbReference type="Pfam" id="PF04961"/>
    </source>
</evidence>
<proteinExistence type="predicted"/>
<evidence type="ECO:0000313" key="3">
    <source>
        <dbReference type="Proteomes" id="UP000434342"/>
    </source>
</evidence>
<reference evidence="2 3" key="1">
    <citation type="submission" date="2019-08" db="EMBL/GenBank/DDBJ databases">
        <title>In-depth cultivation of the pig gut microbiome towards novel bacterial diversity and tailored functional studies.</title>
        <authorList>
            <person name="Wylensek D."/>
            <person name="Hitch T.C.A."/>
            <person name="Clavel T."/>
        </authorList>
    </citation>
    <scope>NUCLEOTIDE SEQUENCE [LARGE SCALE GENOMIC DNA]</scope>
    <source>
        <strain evidence="2 3">WB01_CNA04</strain>
    </source>
</reference>
<accession>A0A6N7WWC4</accession>
<sequence length="215" mass="22652">MVQERPEERLVEKSCARFAEELAGRSPVPGGGGAAAYAGALAAALCSMAGQFTLGKRRYAAVEADVRRMVEQAGGVRRRLVELVDEDARGFLPLSRAYALPKDDPARPQAIQDATRLACEAPLAMMGQACRAIELLEEMGEKGSALLVADVGTGAHLARAALEAASLNVFVNAAALGDRACARDLEARCDGMLAAYVPRAEALARSVTDRVRGRG</sequence>